<feature type="domain" description="HAMP" evidence="12">
    <location>
        <begin position="320"/>
        <end position="374"/>
    </location>
</feature>
<dbReference type="Pfam" id="PF00015">
    <property type="entry name" value="MCPsignal"/>
    <property type="match status" value="1"/>
</dbReference>
<sequence>MNTKSIGFRLIAGGCIAVILPLLVVGYLSTNKASRALEHLATSNARSGAEDLATLVEHILIEEKKIVLALASDSLVRSVAQKVKNNGIAGTAEDIKILRADMKNKYKHLGSNYLGIFVTDVNGKLYTGERSGGKEYKGSDVSTRGYFKQAKQSLNAVVGNVVRSKSTGVLISVVCAPILSDSGEFLGIFGMPMKATTLTQLVSSKTVGKTGYAFMINSSGIIIAHPKEKFILNLDLNTLKGMETITRNMLAGKSGIDQYKFKNTKKIAGYAPIKTTGWSVGITQNQDELLGAATTIRNSTMGIGAISLLLISTLIYFASKALIRPINQAVAGLKDIAEGEGDLTMRLPVAPIQEVGEMATWFNVFIEKLQKIISQIADDSKKVAQSATGLSTISRELHDNASETSQLSDSVAVAAEEMSSNLNSVAAGMEESTTNTTMVASAAEEMTATISEIAANSEQARDISEQAVKQAESTSEKISELSIAAQAINKVTETITEISEQTNLLALNATIEAARAGEAGKGFAVVANEIKELAKQTAEATFDIKNQINEVQVTTSGTTKEIDEICSVIKQVNEIIATISTSVGEQSAATGEIATNISQASQGLGEVNENVNQISVVADSIARDITSVNTSSTHISASSGEVKTSADTLHDLSSRLTTIVNNFKV</sequence>
<dbReference type="RefSeq" id="WP_228856435.1">
    <property type="nucleotide sequence ID" value="NZ_AP024086.1"/>
</dbReference>
<dbReference type="KEGG" id="dbk:DGMP_09870"/>
<evidence type="ECO:0000256" key="7">
    <source>
        <dbReference type="ARBA" id="ARBA00023224"/>
    </source>
</evidence>
<reference evidence="13" key="1">
    <citation type="submission" date="2020-09" db="EMBL/GenBank/DDBJ databases">
        <title>Desulfogranum mesoprofundum gen. nov., sp. nov., a novel mesophilic, sulfate-reducing chemolithoautotroph isolated from a deep-sea hydrothermal vent chimney in the Suiyo Seamount.</title>
        <authorList>
            <person name="Hashimoto Y."/>
            <person name="Nakagawa S."/>
        </authorList>
    </citation>
    <scope>NUCLEOTIDE SEQUENCE</scope>
    <source>
        <strain evidence="13">KT2</strain>
    </source>
</reference>
<dbReference type="GO" id="GO:0006935">
    <property type="term" value="P:chemotaxis"/>
    <property type="evidence" value="ECO:0007669"/>
    <property type="project" value="UniProtKB-KW"/>
</dbReference>
<keyword evidence="7 9" id="KW-0807">Transducer</keyword>
<evidence type="ECO:0000259" key="11">
    <source>
        <dbReference type="PROSITE" id="PS50111"/>
    </source>
</evidence>
<evidence type="ECO:0000313" key="14">
    <source>
        <dbReference type="Proteomes" id="UP000826725"/>
    </source>
</evidence>
<dbReference type="CDD" id="cd12914">
    <property type="entry name" value="PDC1_DGC_like"/>
    <property type="match status" value="1"/>
</dbReference>
<evidence type="ECO:0000256" key="8">
    <source>
        <dbReference type="ARBA" id="ARBA00029447"/>
    </source>
</evidence>
<dbReference type="PANTHER" id="PTHR32089:SF112">
    <property type="entry name" value="LYSOZYME-LIKE PROTEIN-RELATED"/>
    <property type="match status" value="1"/>
</dbReference>
<dbReference type="InterPro" id="IPR004089">
    <property type="entry name" value="MCPsignal_dom"/>
</dbReference>
<dbReference type="SMART" id="SM00304">
    <property type="entry name" value="HAMP"/>
    <property type="match status" value="2"/>
</dbReference>
<evidence type="ECO:0000256" key="10">
    <source>
        <dbReference type="SAM" id="Phobius"/>
    </source>
</evidence>
<dbReference type="Proteomes" id="UP000826725">
    <property type="component" value="Chromosome"/>
</dbReference>
<dbReference type="SMART" id="SM00283">
    <property type="entry name" value="MA"/>
    <property type="match status" value="1"/>
</dbReference>
<dbReference type="CDD" id="cd06225">
    <property type="entry name" value="HAMP"/>
    <property type="match status" value="1"/>
</dbReference>
<keyword evidence="6 10" id="KW-0472">Membrane</keyword>
<evidence type="ECO:0000256" key="2">
    <source>
        <dbReference type="ARBA" id="ARBA00022475"/>
    </source>
</evidence>
<gene>
    <name evidence="13" type="ORF">DGMP_09870</name>
</gene>
<comment type="subcellular location">
    <subcellularLocation>
        <location evidence="1">Cell membrane</location>
        <topology evidence="1">Multi-pass membrane protein</topology>
    </subcellularLocation>
</comment>
<protein>
    <submittedName>
        <fullName evidence="13">Methyl-accepting chemotaxis sensory transducer</fullName>
    </submittedName>
</protein>
<comment type="similarity">
    <text evidence="8">Belongs to the methyl-accepting chemotaxis (MCP) protein family.</text>
</comment>
<keyword evidence="5 10" id="KW-1133">Transmembrane helix</keyword>
<evidence type="ECO:0000259" key="12">
    <source>
        <dbReference type="PROSITE" id="PS50885"/>
    </source>
</evidence>
<proteinExistence type="inferred from homology"/>
<dbReference type="Pfam" id="PF02743">
    <property type="entry name" value="dCache_1"/>
    <property type="match status" value="1"/>
</dbReference>
<dbReference type="EMBL" id="AP024086">
    <property type="protein sequence ID" value="BCL60294.1"/>
    <property type="molecule type" value="Genomic_DNA"/>
</dbReference>
<dbReference type="CDD" id="cd12912">
    <property type="entry name" value="PDC2_MCP_like"/>
    <property type="match status" value="1"/>
</dbReference>
<keyword evidence="3" id="KW-0145">Chemotaxis</keyword>
<evidence type="ECO:0000313" key="13">
    <source>
        <dbReference type="EMBL" id="BCL60294.1"/>
    </source>
</evidence>
<dbReference type="InterPro" id="IPR033479">
    <property type="entry name" value="dCache_1"/>
</dbReference>
<evidence type="ECO:0000256" key="6">
    <source>
        <dbReference type="ARBA" id="ARBA00023136"/>
    </source>
</evidence>
<feature type="domain" description="Methyl-accepting transducer" evidence="11">
    <location>
        <begin position="393"/>
        <end position="629"/>
    </location>
</feature>
<evidence type="ECO:0000256" key="9">
    <source>
        <dbReference type="PROSITE-ProRule" id="PRU00284"/>
    </source>
</evidence>
<evidence type="ECO:0000256" key="5">
    <source>
        <dbReference type="ARBA" id="ARBA00022989"/>
    </source>
</evidence>
<dbReference type="GO" id="GO:0007165">
    <property type="term" value="P:signal transduction"/>
    <property type="evidence" value="ECO:0007669"/>
    <property type="project" value="UniProtKB-KW"/>
</dbReference>
<name>A0A8D5FR85_9BACT</name>
<keyword evidence="2" id="KW-1003">Cell membrane</keyword>
<evidence type="ECO:0000256" key="3">
    <source>
        <dbReference type="ARBA" id="ARBA00022500"/>
    </source>
</evidence>
<organism evidence="13 14">
    <name type="scientific">Desulfomarina profundi</name>
    <dbReference type="NCBI Taxonomy" id="2772557"/>
    <lineage>
        <taxon>Bacteria</taxon>
        <taxon>Pseudomonadati</taxon>
        <taxon>Thermodesulfobacteriota</taxon>
        <taxon>Desulfobulbia</taxon>
        <taxon>Desulfobulbales</taxon>
        <taxon>Desulfobulbaceae</taxon>
        <taxon>Desulfomarina</taxon>
    </lineage>
</organism>
<dbReference type="PANTHER" id="PTHR32089">
    <property type="entry name" value="METHYL-ACCEPTING CHEMOTAXIS PROTEIN MCPB"/>
    <property type="match status" value="1"/>
</dbReference>
<accession>A0A8D5FR85</accession>
<evidence type="ECO:0000256" key="4">
    <source>
        <dbReference type="ARBA" id="ARBA00022692"/>
    </source>
</evidence>
<keyword evidence="4 10" id="KW-0812">Transmembrane</keyword>
<feature type="transmembrane region" description="Helical" evidence="10">
    <location>
        <begin position="6"/>
        <end position="28"/>
    </location>
</feature>
<dbReference type="AlphaFoldDB" id="A0A8D5FR85"/>
<dbReference type="PROSITE" id="PS50111">
    <property type="entry name" value="CHEMOTAXIS_TRANSDUC_2"/>
    <property type="match status" value="1"/>
</dbReference>
<dbReference type="Pfam" id="PF00672">
    <property type="entry name" value="HAMP"/>
    <property type="match status" value="1"/>
</dbReference>
<dbReference type="InterPro" id="IPR003660">
    <property type="entry name" value="HAMP_dom"/>
</dbReference>
<dbReference type="PROSITE" id="PS50885">
    <property type="entry name" value="HAMP"/>
    <property type="match status" value="1"/>
</dbReference>
<dbReference type="GO" id="GO:0005886">
    <property type="term" value="C:plasma membrane"/>
    <property type="evidence" value="ECO:0007669"/>
    <property type="project" value="UniProtKB-SubCell"/>
</dbReference>
<keyword evidence="14" id="KW-1185">Reference proteome</keyword>
<evidence type="ECO:0000256" key="1">
    <source>
        <dbReference type="ARBA" id="ARBA00004651"/>
    </source>
</evidence>